<evidence type="ECO:0000313" key="1">
    <source>
        <dbReference type="Proteomes" id="UP000887540"/>
    </source>
</evidence>
<name>A0A914CHN5_9BILA</name>
<organism evidence="1 2">
    <name type="scientific">Acrobeloides nanus</name>
    <dbReference type="NCBI Taxonomy" id="290746"/>
    <lineage>
        <taxon>Eukaryota</taxon>
        <taxon>Metazoa</taxon>
        <taxon>Ecdysozoa</taxon>
        <taxon>Nematoda</taxon>
        <taxon>Chromadorea</taxon>
        <taxon>Rhabditida</taxon>
        <taxon>Tylenchina</taxon>
        <taxon>Cephalobomorpha</taxon>
        <taxon>Cephaloboidea</taxon>
        <taxon>Cephalobidae</taxon>
        <taxon>Acrobeloides</taxon>
    </lineage>
</organism>
<accession>A0A914CHN5</accession>
<evidence type="ECO:0000313" key="2">
    <source>
        <dbReference type="WBParaSite" id="ACRNAN_scaffold1097.g20366.t1"/>
    </source>
</evidence>
<protein>
    <submittedName>
        <fullName evidence="2">Uncharacterized protein</fullName>
    </submittedName>
</protein>
<dbReference type="AlphaFoldDB" id="A0A914CHN5"/>
<sequence length="103" mass="11977">MLMHQYYYKMREIPEEALQLRSEVTTKSSTRIGHDRQFFITMASRETTLQSTINVVKRIWNALPADAVATSNSSSFKRIVQQKEIYVHLAKSVEAVRQKELDT</sequence>
<dbReference type="Proteomes" id="UP000887540">
    <property type="component" value="Unplaced"/>
</dbReference>
<dbReference type="WBParaSite" id="ACRNAN_scaffold1097.g20366.t1">
    <property type="protein sequence ID" value="ACRNAN_scaffold1097.g20366.t1"/>
    <property type="gene ID" value="ACRNAN_scaffold1097.g20366"/>
</dbReference>
<keyword evidence="1" id="KW-1185">Reference proteome</keyword>
<reference evidence="2" key="1">
    <citation type="submission" date="2022-11" db="UniProtKB">
        <authorList>
            <consortium name="WormBaseParasite"/>
        </authorList>
    </citation>
    <scope>IDENTIFICATION</scope>
</reference>
<proteinExistence type="predicted"/>